<dbReference type="AlphaFoldDB" id="A0A1V4K0U7"/>
<accession>A0A1V4K0U7</accession>
<name>A0A1V4K0U7_PATFA</name>
<proteinExistence type="predicted"/>
<evidence type="ECO:0000313" key="1">
    <source>
        <dbReference type="EMBL" id="OPJ78089.1"/>
    </source>
</evidence>
<sequence>MLVCWEDPRGVWYPVAFAALAFLKRNGGGERIKARTAPAWRPVPVPLHHLRCHVSEQRKTTEKEELKKVTQNQIQVNWGKKN</sequence>
<protein>
    <submittedName>
        <fullName evidence="1">Uncharacterized protein</fullName>
    </submittedName>
</protein>
<keyword evidence="2" id="KW-1185">Reference proteome</keyword>
<dbReference type="Proteomes" id="UP000190648">
    <property type="component" value="Unassembled WGS sequence"/>
</dbReference>
<reference evidence="1 2" key="1">
    <citation type="submission" date="2016-02" db="EMBL/GenBank/DDBJ databases">
        <title>Band-tailed pigeon sequencing and assembly.</title>
        <authorList>
            <person name="Soares A.E."/>
            <person name="Novak B.J."/>
            <person name="Rice E.S."/>
            <person name="O'Connell B."/>
            <person name="Chang D."/>
            <person name="Weber S."/>
            <person name="Shapiro B."/>
        </authorList>
    </citation>
    <scope>NUCLEOTIDE SEQUENCE [LARGE SCALE GENOMIC DNA]</scope>
    <source>
        <strain evidence="1">BTP2013</strain>
        <tissue evidence="1">Blood</tissue>
    </source>
</reference>
<dbReference type="EMBL" id="LSYS01005191">
    <property type="protein sequence ID" value="OPJ78089.1"/>
    <property type="molecule type" value="Genomic_DNA"/>
</dbReference>
<comment type="caution">
    <text evidence="1">The sequence shown here is derived from an EMBL/GenBank/DDBJ whole genome shotgun (WGS) entry which is preliminary data.</text>
</comment>
<gene>
    <name evidence="1" type="ORF">AV530_015076</name>
</gene>
<evidence type="ECO:0000313" key="2">
    <source>
        <dbReference type="Proteomes" id="UP000190648"/>
    </source>
</evidence>
<organism evidence="1 2">
    <name type="scientific">Patagioenas fasciata monilis</name>
    <dbReference type="NCBI Taxonomy" id="372326"/>
    <lineage>
        <taxon>Eukaryota</taxon>
        <taxon>Metazoa</taxon>
        <taxon>Chordata</taxon>
        <taxon>Craniata</taxon>
        <taxon>Vertebrata</taxon>
        <taxon>Euteleostomi</taxon>
        <taxon>Archelosauria</taxon>
        <taxon>Archosauria</taxon>
        <taxon>Dinosauria</taxon>
        <taxon>Saurischia</taxon>
        <taxon>Theropoda</taxon>
        <taxon>Coelurosauria</taxon>
        <taxon>Aves</taxon>
        <taxon>Neognathae</taxon>
        <taxon>Neoaves</taxon>
        <taxon>Columbimorphae</taxon>
        <taxon>Columbiformes</taxon>
        <taxon>Columbidae</taxon>
        <taxon>Patagioenas</taxon>
    </lineage>
</organism>